<reference evidence="2 3" key="1">
    <citation type="submission" date="2021-04" db="EMBL/GenBank/DDBJ databases">
        <authorList>
            <person name="Ivanova A."/>
        </authorList>
    </citation>
    <scope>NUCLEOTIDE SEQUENCE [LARGE SCALE GENOMIC DNA]</scope>
    <source>
        <strain evidence="2 3">G18</strain>
    </source>
</reference>
<dbReference type="PROSITE" id="PS00409">
    <property type="entry name" value="PROKAR_NTER_METHYL"/>
    <property type="match status" value="1"/>
</dbReference>
<keyword evidence="3" id="KW-1185">Reference proteome</keyword>
<dbReference type="InterPro" id="IPR011453">
    <property type="entry name" value="DUF1559"/>
</dbReference>
<dbReference type="InterPro" id="IPR012902">
    <property type="entry name" value="N_methyl_site"/>
</dbReference>
<dbReference type="Pfam" id="PF07596">
    <property type="entry name" value="SBP_bac_10"/>
    <property type="match status" value="1"/>
</dbReference>
<dbReference type="InterPro" id="IPR027558">
    <property type="entry name" value="Pre_pil_HX9DG_C"/>
</dbReference>
<sequence>MLAPKRTGFTLIELLVVIAIIAVLIGLLLPAVQKVRAAAARLKCSNNLKQIGLAAHNLHDSEQAFPQVTKVGTSKAPGYLTAFIGLLPYMEQQPLYQQFYNKAVAKGSPMMGGVGDGGANSLDASVFASYVCPADAISSQAVAQVPGTNTYIGLTSYRLGYTGVDSSDPDWGTDGVICDKVVRITDITDGTSNTLMLGEFSNFDPNWDAWSNVIGSGGMPLTVMTSGWAYPYFNPLGSAFNPLNPSLPAAIPADPFAAQYQLVARLMSYGSRHTGGANFVLADGSVRFIPNSVNSTPALLSKLGTRARGEVVNVDF</sequence>
<dbReference type="InterPro" id="IPR045584">
    <property type="entry name" value="Pilin-like"/>
</dbReference>
<dbReference type="EMBL" id="JAGKQQ010000001">
    <property type="protein sequence ID" value="MBP3955778.1"/>
    <property type="molecule type" value="Genomic_DNA"/>
</dbReference>
<evidence type="ECO:0000313" key="2">
    <source>
        <dbReference type="EMBL" id="MBP3955778.1"/>
    </source>
</evidence>
<dbReference type="Proteomes" id="UP000676565">
    <property type="component" value="Unassembled WGS sequence"/>
</dbReference>
<name>A0ABS5BQ13_9BACT</name>
<protein>
    <submittedName>
        <fullName evidence="2">DUF1559 domain-containing protein</fullName>
    </submittedName>
</protein>
<evidence type="ECO:0000313" key="3">
    <source>
        <dbReference type="Proteomes" id="UP000676565"/>
    </source>
</evidence>
<dbReference type="NCBIfam" id="TIGR02532">
    <property type="entry name" value="IV_pilin_GFxxxE"/>
    <property type="match status" value="1"/>
</dbReference>
<evidence type="ECO:0000259" key="1">
    <source>
        <dbReference type="Pfam" id="PF07596"/>
    </source>
</evidence>
<feature type="domain" description="DUF1559" evidence="1">
    <location>
        <begin position="33"/>
        <end position="294"/>
    </location>
</feature>
<dbReference type="PANTHER" id="PTHR30093">
    <property type="entry name" value="GENERAL SECRETION PATHWAY PROTEIN G"/>
    <property type="match status" value="1"/>
</dbReference>
<proteinExistence type="predicted"/>
<gene>
    <name evidence="2" type="ORF">J8F10_10835</name>
</gene>
<accession>A0ABS5BQ13</accession>
<dbReference type="NCBIfam" id="TIGR04294">
    <property type="entry name" value="pre_pil_HX9DG"/>
    <property type="match status" value="1"/>
</dbReference>
<dbReference type="PANTHER" id="PTHR30093:SF2">
    <property type="entry name" value="TYPE II SECRETION SYSTEM PROTEIN H"/>
    <property type="match status" value="1"/>
</dbReference>
<dbReference type="Gene3D" id="3.30.700.10">
    <property type="entry name" value="Glycoprotein, Type 4 Pilin"/>
    <property type="match status" value="1"/>
</dbReference>
<dbReference type="RefSeq" id="WP_210653838.1">
    <property type="nucleotide sequence ID" value="NZ_JAGKQQ010000001.1"/>
</dbReference>
<comment type="caution">
    <text evidence="2">The sequence shown here is derived from an EMBL/GenBank/DDBJ whole genome shotgun (WGS) entry which is preliminary data.</text>
</comment>
<organism evidence="2 3">
    <name type="scientific">Gemmata palustris</name>
    <dbReference type="NCBI Taxonomy" id="2822762"/>
    <lineage>
        <taxon>Bacteria</taxon>
        <taxon>Pseudomonadati</taxon>
        <taxon>Planctomycetota</taxon>
        <taxon>Planctomycetia</taxon>
        <taxon>Gemmatales</taxon>
        <taxon>Gemmataceae</taxon>
        <taxon>Gemmata</taxon>
    </lineage>
</organism>
<dbReference type="SUPFAM" id="SSF54523">
    <property type="entry name" value="Pili subunits"/>
    <property type="match status" value="1"/>
</dbReference>
<dbReference type="Pfam" id="PF07963">
    <property type="entry name" value="N_methyl"/>
    <property type="match status" value="1"/>
</dbReference>